<sequence length="275" mass="30077">MTALMRLFLFLLFGFFPASSVLAGNSADGLTKGRDVVDARHYPFSAVGRVQWAGIRDRAHCTGALIGERIVLTAAHCLFSMRTKKWIRPGLVHFVAGYHKGEPLAHSVAVRYLKHPGFDLTKGLTRQNLETDWALIELEKPIGRQVGYLGWQVADGNAIARHLQEGWKIMLTGYPKDRSHVISIDQGCSAAMKQKLIEHNCFTTHGDSGGPLMLTRDETFKVIGLNSSNIKSGAIGRAVPMISFQAALKELGLTGKRSDGQAPTEPVAQNETATQ</sequence>
<dbReference type="PANTHER" id="PTHR15462">
    <property type="entry name" value="SERINE PROTEASE"/>
    <property type="match status" value="1"/>
</dbReference>
<evidence type="ECO:0000256" key="3">
    <source>
        <dbReference type="SAM" id="SignalP"/>
    </source>
</evidence>
<accession>A0A3D9H6F4</accession>
<dbReference type="InterPro" id="IPR018114">
    <property type="entry name" value="TRYPSIN_HIS"/>
</dbReference>
<dbReference type="InterPro" id="IPR043504">
    <property type="entry name" value="Peptidase_S1_PA_chymotrypsin"/>
</dbReference>
<keyword evidence="1 3" id="KW-0732">Signal</keyword>
<dbReference type="Pfam" id="PF00089">
    <property type="entry name" value="Trypsin"/>
    <property type="match status" value="1"/>
</dbReference>
<dbReference type="EMBL" id="QRDW01000012">
    <property type="protein sequence ID" value="RED45097.1"/>
    <property type="molecule type" value="Genomic_DNA"/>
</dbReference>
<feature type="signal peptide" evidence="3">
    <location>
        <begin position="1"/>
        <end position="23"/>
    </location>
</feature>
<feature type="region of interest" description="Disordered" evidence="2">
    <location>
        <begin position="255"/>
        <end position="275"/>
    </location>
</feature>
<evidence type="ECO:0000313" key="6">
    <source>
        <dbReference type="Proteomes" id="UP000256845"/>
    </source>
</evidence>
<dbReference type="PROSITE" id="PS00134">
    <property type="entry name" value="TRYPSIN_HIS"/>
    <property type="match status" value="1"/>
</dbReference>
<dbReference type="InterPro" id="IPR001314">
    <property type="entry name" value="Peptidase_S1A"/>
</dbReference>
<keyword evidence="5" id="KW-0645">Protease</keyword>
<dbReference type="PROSITE" id="PS50240">
    <property type="entry name" value="TRYPSIN_DOM"/>
    <property type="match status" value="1"/>
</dbReference>
<feature type="domain" description="Peptidase S1" evidence="4">
    <location>
        <begin position="21"/>
        <end position="244"/>
    </location>
</feature>
<feature type="chain" id="PRO_5017817498" evidence="3">
    <location>
        <begin position="24"/>
        <end position="275"/>
    </location>
</feature>
<keyword evidence="6" id="KW-1185">Reference proteome</keyword>
<dbReference type="Gene3D" id="2.40.10.10">
    <property type="entry name" value="Trypsin-like serine proteases"/>
    <property type="match status" value="2"/>
</dbReference>
<dbReference type="GO" id="GO:0004252">
    <property type="term" value="F:serine-type endopeptidase activity"/>
    <property type="evidence" value="ECO:0007669"/>
    <property type="project" value="InterPro"/>
</dbReference>
<comment type="caution">
    <text evidence="5">The sequence shown here is derived from an EMBL/GenBank/DDBJ whole genome shotgun (WGS) entry which is preliminary data.</text>
</comment>
<dbReference type="PRINTS" id="PR00722">
    <property type="entry name" value="CHYMOTRYPSIN"/>
</dbReference>
<dbReference type="AlphaFoldDB" id="A0A3D9H6F4"/>
<dbReference type="OrthoDB" id="267336at2"/>
<evidence type="ECO:0000259" key="4">
    <source>
        <dbReference type="PROSITE" id="PS50240"/>
    </source>
</evidence>
<dbReference type="SMART" id="SM00020">
    <property type="entry name" value="Tryp_SPc"/>
    <property type="match status" value="1"/>
</dbReference>
<dbReference type="InterPro" id="IPR050966">
    <property type="entry name" value="Glutamyl_endopeptidase"/>
</dbReference>
<dbReference type="InterPro" id="IPR001254">
    <property type="entry name" value="Trypsin_dom"/>
</dbReference>
<evidence type="ECO:0000256" key="2">
    <source>
        <dbReference type="SAM" id="MobiDB-lite"/>
    </source>
</evidence>
<dbReference type="SUPFAM" id="SSF50494">
    <property type="entry name" value="Trypsin-like serine proteases"/>
    <property type="match status" value="1"/>
</dbReference>
<name>A0A3D9H6F4_9PROT</name>
<proteinExistence type="predicted"/>
<dbReference type="PANTHER" id="PTHR15462:SF8">
    <property type="entry name" value="SERINE PROTEASE"/>
    <property type="match status" value="1"/>
</dbReference>
<evidence type="ECO:0000256" key="1">
    <source>
        <dbReference type="ARBA" id="ARBA00022729"/>
    </source>
</evidence>
<dbReference type="GO" id="GO:0006508">
    <property type="term" value="P:proteolysis"/>
    <property type="evidence" value="ECO:0007669"/>
    <property type="project" value="UniProtKB-KW"/>
</dbReference>
<protein>
    <submittedName>
        <fullName evidence="5">Protease YdgD</fullName>
    </submittedName>
</protein>
<keyword evidence="5" id="KW-0378">Hydrolase</keyword>
<organism evidence="5 6">
    <name type="scientific">Aestuariispira insulae</name>
    <dbReference type="NCBI Taxonomy" id="1461337"/>
    <lineage>
        <taxon>Bacteria</taxon>
        <taxon>Pseudomonadati</taxon>
        <taxon>Pseudomonadota</taxon>
        <taxon>Alphaproteobacteria</taxon>
        <taxon>Rhodospirillales</taxon>
        <taxon>Kiloniellaceae</taxon>
        <taxon>Aestuariispira</taxon>
    </lineage>
</organism>
<dbReference type="Proteomes" id="UP000256845">
    <property type="component" value="Unassembled WGS sequence"/>
</dbReference>
<dbReference type="RefSeq" id="WP_115938657.1">
    <property type="nucleotide sequence ID" value="NZ_QRDW01000012.1"/>
</dbReference>
<gene>
    <name evidence="5" type="ORF">DFP90_11290</name>
</gene>
<dbReference type="InterPro" id="IPR009003">
    <property type="entry name" value="Peptidase_S1_PA"/>
</dbReference>
<reference evidence="5 6" key="1">
    <citation type="submission" date="2018-07" db="EMBL/GenBank/DDBJ databases">
        <title>Genomic Encyclopedia of Type Strains, Phase III (KMG-III): the genomes of soil and plant-associated and newly described type strains.</title>
        <authorList>
            <person name="Whitman W."/>
        </authorList>
    </citation>
    <scope>NUCLEOTIDE SEQUENCE [LARGE SCALE GENOMIC DNA]</scope>
    <source>
        <strain evidence="5 6">CECT 8488</strain>
    </source>
</reference>
<evidence type="ECO:0000313" key="5">
    <source>
        <dbReference type="EMBL" id="RED45097.1"/>
    </source>
</evidence>